<evidence type="ECO:0000313" key="2">
    <source>
        <dbReference type="Proteomes" id="UP001283361"/>
    </source>
</evidence>
<sequence>MREGLDPGHTKKAHCSLLPSPLTLPYDDIILPLHNKTVEGEKQSLPASKLFPTLNSESSLQAAPFLDALRSPPLVPTPELCVSSSPTAKSAPKFLLLRKSLVSHGPKNYSEFLYDSTMDDCSLS</sequence>
<comment type="caution">
    <text evidence="1">The sequence shown here is derived from an EMBL/GenBank/DDBJ whole genome shotgun (WGS) entry which is preliminary data.</text>
</comment>
<gene>
    <name evidence="1" type="ORF">RRG08_037465</name>
</gene>
<dbReference type="EMBL" id="JAWDGP010000851">
    <property type="protein sequence ID" value="KAK3796699.1"/>
    <property type="molecule type" value="Genomic_DNA"/>
</dbReference>
<evidence type="ECO:0000313" key="1">
    <source>
        <dbReference type="EMBL" id="KAK3796699.1"/>
    </source>
</evidence>
<reference evidence="1" key="1">
    <citation type="journal article" date="2023" name="G3 (Bethesda)">
        <title>A reference genome for the long-term kleptoplast-retaining sea slug Elysia crispata morphotype clarki.</title>
        <authorList>
            <person name="Eastman K.E."/>
            <person name="Pendleton A.L."/>
            <person name="Shaikh M.A."/>
            <person name="Suttiyut T."/>
            <person name="Ogas R."/>
            <person name="Tomko P."/>
            <person name="Gavelis G."/>
            <person name="Widhalm J.R."/>
            <person name="Wisecaver J.H."/>
        </authorList>
    </citation>
    <scope>NUCLEOTIDE SEQUENCE</scope>
    <source>
        <strain evidence="1">ECLA1</strain>
    </source>
</reference>
<protein>
    <submittedName>
        <fullName evidence="1">Uncharacterized protein</fullName>
    </submittedName>
</protein>
<name>A0AAE1AZW4_9GAST</name>
<organism evidence="1 2">
    <name type="scientific">Elysia crispata</name>
    <name type="common">lettuce slug</name>
    <dbReference type="NCBI Taxonomy" id="231223"/>
    <lineage>
        <taxon>Eukaryota</taxon>
        <taxon>Metazoa</taxon>
        <taxon>Spiralia</taxon>
        <taxon>Lophotrochozoa</taxon>
        <taxon>Mollusca</taxon>
        <taxon>Gastropoda</taxon>
        <taxon>Heterobranchia</taxon>
        <taxon>Euthyneura</taxon>
        <taxon>Panpulmonata</taxon>
        <taxon>Sacoglossa</taxon>
        <taxon>Placobranchoidea</taxon>
        <taxon>Plakobranchidae</taxon>
        <taxon>Elysia</taxon>
    </lineage>
</organism>
<dbReference type="AlphaFoldDB" id="A0AAE1AZW4"/>
<keyword evidence="2" id="KW-1185">Reference proteome</keyword>
<dbReference type="Proteomes" id="UP001283361">
    <property type="component" value="Unassembled WGS sequence"/>
</dbReference>
<proteinExistence type="predicted"/>
<accession>A0AAE1AZW4</accession>